<dbReference type="EMBL" id="FOIN01000072">
    <property type="protein sequence ID" value="SET89942.1"/>
    <property type="molecule type" value="Genomic_DNA"/>
</dbReference>
<dbReference type="Pfam" id="PF07554">
    <property type="entry name" value="FIVAR"/>
    <property type="match status" value="2"/>
</dbReference>
<sequence>GLEEDKYIASSWQAMLPELETAQEVLGNEKATQAEVDEACDALTRAYLNLRLKPNKDLLADLINKANGLNGASYTANTWAVVADEVIKAQAVLEDPEASEAEVKAAHAALTKALEGLEPVKAGDTTASVKTGDNSLTGIFAGLTMLSLAGLSLLRRKEDC</sequence>
<protein>
    <submittedName>
        <fullName evidence="1">LPXTG-motif cell wall anchor domain-containing protein</fullName>
    </submittedName>
</protein>
<feature type="non-terminal residue" evidence="1">
    <location>
        <position position="1"/>
    </location>
</feature>
<gene>
    <name evidence="1" type="ORF">SAMN04489758_1722</name>
</gene>
<keyword evidence="2" id="KW-1185">Reference proteome</keyword>
<reference evidence="2" key="1">
    <citation type="submission" date="2016-10" db="EMBL/GenBank/DDBJ databases">
        <authorList>
            <person name="Varghese N."/>
            <person name="Submissions S."/>
        </authorList>
    </citation>
    <scope>NUCLEOTIDE SEQUENCE [LARGE SCALE GENOMIC DNA]</scope>
    <source>
        <strain evidence="2">DSM 1551</strain>
    </source>
</reference>
<dbReference type="Gene3D" id="1.20.1270.70">
    <property type="entry name" value="Designed single chain three-helix bundle"/>
    <property type="match status" value="2"/>
</dbReference>
<dbReference type="Proteomes" id="UP000198558">
    <property type="component" value="Unassembled WGS sequence"/>
</dbReference>
<dbReference type="GeneID" id="78289669"/>
<accession>A0A1I0I2J5</accession>
<evidence type="ECO:0000313" key="2">
    <source>
        <dbReference type="Proteomes" id="UP000198558"/>
    </source>
</evidence>
<proteinExistence type="predicted"/>
<name>A0A1I0I2J5_9FIRM</name>
<dbReference type="NCBIfam" id="TIGR01167">
    <property type="entry name" value="LPXTG_anchor"/>
    <property type="match status" value="1"/>
</dbReference>
<organism evidence="1 2">
    <name type="scientific">Thomasclavelia cocleata</name>
    <dbReference type="NCBI Taxonomy" id="69824"/>
    <lineage>
        <taxon>Bacteria</taxon>
        <taxon>Bacillati</taxon>
        <taxon>Bacillota</taxon>
        <taxon>Erysipelotrichia</taxon>
        <taxon>Erysipelotrichales</taxon>
        <taxon>Coprobacillaceae</taxon>
        <taxon>Thomasclavelia</taxon>
    </lineage>
</organism>
<dbReference type="AlphaFoldDB" id="A0A1I0I2J5"/>
<dbReference type="RefSeq" id="WP_143050763.1">
    <property type="nucleotide sequence ID" value="NZ_FOIN01000072.1"/>
</dbReference>
<evidence type="ECO:0000313" key="1">
    <source>
        <dbReference type="EMBL" id="SET89942.1"/>
    </source>
</evidence>